<dbReference type="EMBL" id="CM051403">
    <property type="protein sequence ID" value="KAJ4709385.1"/>
    <property type="molecule type" value="Genomic_DNA"/>
</dbReference>
<gene>
    <name evidence="1" type="ORF">OWV82_019183</name>
</gene>
<comment type="caution">
    <text evidence="1">The sequence shown here is derived from an EMBL/GenBank/DDBJ whole genome shotgun (WGS) entry which is preliminary data.</text>
</comment>
<organism evidence="1 2">
    <name type="scientific">Melia azedarach</name>
    <name type="common">Chinaberry tree</name>
    <dbReference type="NCBI Taxonomy" id="155640"/>
    <lineage>
        <taxon>Eukaryota</taxon>
        <taxon>Viridiplantae</taxon>
        <taxon>Streptophyta</taxon>
        <taxon>Embryophyta</taxon>
        <taxon>Tracheophyta</taxon>
        <taxon>Spermatophyta</taxon>
        <taxon>Magnoliopsida</taxon>
        <taxon>eudicotyledons</taxon>
        <taxon>Gunneridae</taxon>
        <taxon>Pentapetalae</taxon>
        <taxon>rosids</taxon>
        <taxon>malvids</taxon>
        <taxon>Sapindales</taxon>
        <taxon>Meliaceae</taxon>
        <taxon>Melia</taxon>
    </lineage>
</organism>
<accession>A0ACC1XDB1</accession>
<keyword evidence="2" id="KW-1185">Reference proteome</keyword>
<name>A0ACC1XDB1_MELAZ</name>
<proteinExistence type="predicted"/>
<sequence length="212" mass="23681">MGRRASDIARKYCTAIDNNSNHLRCKFCGHTMWGITRFKEHLAHKRGDVMPCGACPGEVTVEMTEELIQLSLKREEKERITREELQSMINNISPSSSSNVQQRLAAAADAPSNVQERPAAAETELAQLEAKERAFMEEAIKESMKTFEMEKSNAARYEDDELEAAIRESMKSFKEDRWRSGESSGRGGAGPSSFDSDDLVDVGSDYDSDLGF</sequence>
<protein>
    <submittedName>
        <fullName evidence="1">Zinc finger protein</fullName>
    </submittedName>
</protein>
<dbReference type="Proteomes" id="UP001164539">
    <property type="component" value="Chromosome 10"/>
</dbReference>
<evidence type="ECO:0000313" key="1">
    <source>
        <dbReference type="EMBL" id="KAJ4709385.1"/>
    </source>
</evidence>
<evidence type="ECO:0000313" key="2">
    <source>
        <dbReference type="Proteomes" id="UP001164539"/>
    </source>
</evidence>
<reference evidence="1 2" key="1">
    <citation type="journal article" date="2023" name="Science">
        <title>Complex scaffold remodeling in plant triterpene biosynthesis.</title>
        <authorList>
            <person name="De La Pena R."/>
            <person name="Hodgson H."/>
            <person name="Liu J.C."/>
            <person name="Stephenson M.J."/>
            <person name="Martin A.C."/>
            <person name="Owen C."/>
            <person name="Harkess A."/>
            <person name="Leebens-Mack J."/>
            <person name="Jimenez L.E."/>
            <person name="Osbourn A."/>
            <person name="Sattely E.S."/>
        </authorList>
    </citation>
    <scope>NUCLEOTIDE SEQUENCE [LARGE SCALE GENOMIC DNA]</scope>
    <source>
        <strain evidence="2">cv. JPN11</strain>
        <tissue evidence="1">Leaf</tissue>
    </source>
</reference>